<feature type="compositionally biased region" description="Polar residues" evidence="1">
    <location>
        <begin position="446"/>
        <end position="464"/>
    </location>
</feature>
<gene>
    <name evidence="3" type="ORF">NCTC10951_02064</name>
</gene>
<accession>A0A3S4Z9H4</accession>
<feature type="transmembrane region" description="Helical" evidence="2">
    <location>
        <begin position="416"/>
        <end position="434"/>
    </location>
</feature>
<feature type="region of interest" description="Disordered" evidence="1">
    <location>
        <begin position="125"/>
        <end position="157"/>
    </location>
</feature>
<sequence length="479" mass="50879">MTYPSPHPGPPQGHGGSPGSPSSPYAAYGQQPVGAAPTGAPYGQSPTPAGYVSYMDPEQLVIPTQAIHHSPGGPFFPGQPYPAPSAQAPAPQYLTSPAETPQYHPYLQYQQHYADSGHGYLSGAATAPGYSTADRRPQAGHPGRETTSPRDNGVGHQVPWRGEKAAALVLMLIACALEFIIYITFILTLNTGGGWLNIAILTLMFIAATPAVWSHYFGLRHLFHNQPVSEMVGLSLWFGLGSLTLTSGTQSGTYDELQGLVVALLFIVGTISSILTIRLNQRLRNPRPWTVTLALGSCQFILLNSAFRLSELAFIAYTRLPRGQSLSHYTASTWLIWSEGEGMPLAPGLAISAVITSLATVGLFLGKRSPHSRGFMITSVSAAILLTLHNLLVFVAYGLPSSGGRSYKPSDSPIELLAIIIVGAVLIGSTWLAGRRPAAAPPAGNSPYSRNTSRVSVGQGVQSRLHQHQRPHPPAGGGY</sequence>
<proteinExistence type="predicted"/>
<feature type="transmembrane region" description="Helical" evidence="2">
    <location>
        <begin position="257"/>
        <end position="277"/>
    </location>
</feature>
<dbReference type="KEGG" id="avc:NCTC10951_02064"/>
<feature type="compositionally biased region" description="Pro residues" evidence="1">
    <location>
        <begin position="1"/>
        <end position="11"/>
    </location>
</feature>
<organism evidence="3 4">
    <name type="scientific">Actinomyces viscosus</name>
    <dbReference type="NCBI Taxonomy" id="1656"/>
    <lineage>
        <taxon>Bacteria</taxon>
        <taxon>Bacillati</taxon>
        <taxon>Actinomycetota</taxon>
        <taxon>Actinomycetes</taxon>
        <taxon>Actinomycetales</taxon>
        <taxon>Actinomycetaceae</taxon>
        <taxon>Actinomyces</taxon>
    </lineage>
</organism>
<reference evidence="3 4" key="1">
    <citation type="submission" date="2018-12" db="EMBL/GenBank/DDBJ databases">
        <authorList>
            <consortium name="Pathogen Informatics"/>
        </authorList>
    </citation>
    <scope>NUCLEOTIDE SEQUENCE [LARGE SCALE GENOMIC DNA]</scope>
    <source>
        <strain evidence="3 4">NCTC10951</strain>
    </source>
</reference>
<name>A0A3S4Z9H4_ACTVI</name>
<feature type="region of interest" description="Disordered" evidence="1">
    <location>
        <begin position="1"/>
        <end position="52"/>
    </location>
</feature>
<keyword evidence="2" id="KW-1133">Transmembrane helix</keyword>
<dbReference type="AlphaFoldDB" id="A0A3S4Z9H4"/>
<feature type="transmembrane region" description="Helical" evidence="2">
    <location>
        <begin position="345"/>
        <end position="365"/>
    </location>
</feature>
<evidence type="ECO:0008006" key="5">
    <source>
        <dbReference type="Google" id="ProtNLM"/>
    </source>
</evidence>
<evidence type="ECO:0000256" key="1">
    <source>
        <dbReference type="SAM" id="MobiDB-lite"/>
    </source>
</evidence>
<feature type="compositionally biased region" description="Basic and acidic residues" evidence="1">
    <location>
        <begin position="133"/>
        <end position="148"/>
    </location>
</feature>
<evidence type="ECO:0000313" key="4">
    <source>
        <dbReference type="Proteomes" id="UP000268658"/>
    </source>
</evidence>
<dbReference type="Proteomes" id="UP000268658">
    <property type="component" value="Chromosome"/>
</dbReference>
<keyword evidence="2" id="KW-0472">Membrane</keyword>
<evidence type="ECO:0000313" key="3">
    <source>
        <dbReference type="EMBL" id="VEI17191.1"/>
    </source>
</evidence>
<protein>
    <recommendedName>
        <fullName evidence="5">Annexin A7</fullName>
    </recommendedName>
</protein>
<feature type="transmembrane region" description="Helical" evidence="2">
    <location>
        <begin position="165"/>
        <end position="189"/>
    </location>
</feature>
<feature type="transmembrane region" description="Helical" evidence="2">
    <location>
        <begin position="289"/>
        <end position="307"/>
    </location>
</feature>
<feature type="transmembrane region" description="Helical" evidence="2">
    <location>
        <begin position="195"/>
        <end position="216"/>
    </location>
</feature>
<evidence type="ECO:0000256" key="2">
    <source>
        <dbReference type="SAM" id="Phobius"/>
    </source>
</evidence>
<feature type="transmembrane region" description="Helical" evidence="2">
    <location>
        <begin position="377"/>
        <end position="396"/>
    </location>
</feature>
<keyword evidence="2" id="KW-0812">Transmembrane</keyword>
<feature type="region of interest" description="Disordered" evidence="1">
    <location>
        <begin position="66"/>
        <end position="90"/>
    </location>
</feature>
<feature type="region of interest" description="Disordered" evidence="1">
    <location>
        <begin position="440"/>
        <end position="479"/>
    </location>
</feature>
<dbReference type="EMBL" id="LR134477">
    <property type="protein sequence ID" value="VEI17191.1"/>
    <property type="molecule type" value="Genomic_DNA"/>
</dbReference>